<evidence type="ECO:0000313" key="2">
    <source>
        <dbReference type="EMBL" id="GFS13286.1"/>
    </source>
</evidence>
<dbReference type="AlphaFoldDB" id="A0AAV4IW94"/>
<keyword evidence="3" id="KW-1185">Reference proteome</keyword>
<protein>
    <recommendedName>
        <fullName evidence="4">Ig-like domain-containing protein</fullName>
    </recommendedName>
</protein>
<evidence type="ECO:0000313" key="3">
    <source>
        <dbReference type="Proteomes" id="UP000762676"/>
    </source>
</evidence>
<name>A0AAV4IW94_9GAST</name>
<accession>A0AAV4IW94</accession>
<comment type="caution">
    <text evidence="2">The sequence shown here is derived from an EMBL/GenBank/DDBJ whole genome shotgun (WGS) entry which is preliminary data.</text>
</comment>
<reference evidence="2 3" key="1">
    <citation type="journal article" date="2021" name="Elife">
        <title>Chloroplast acquisition without the gene transfer in kleptoplastic sea slugs, Plakobranchus ocellatus.</title>
        <authorList>
            <person name="Maeda T."/>
            <person name="Takahashi S."/>
            <person name="Yoshida T."/>
            <person name="Shimamura S."/>
            <person name="Takaki Y."/>
            <person name="Nagai Y."/>
            <person name="Toyoda A."/>
            <person name="Suzuki Y."/>
            <person name="Arimoto A."/>
            <person name="Ishii H."/>
            <person name="Satoh N."/>
            <person name="Nishiyama T."/>
            <person name="Hasebe M."/>
            <person name="Maruyama T."/>
            <person name="Minagawa J."/>
            <person name="Obokata J."/>
            <person name="Shigenobu S."/>
        </authorList>
    </citation>
    <scope>NUCLEOTIDE SEQUENCE [LARGE SCALE GENOMIC DNA]</scope>
</reference>
<feature type="non-terminal residue" evidence="2">
    <location>
        <position position="1"/>
    </location>
</feature>
<dbReference type="Proteomes" id="UP000762676">
    <property type="component" value="Unassembled WGS sequence"/>
</dbReference>
<evidence type="ECO:0000256" key="1">
    <source>
        <dbReference type="SAM" id="MobiDB-lite"/>
    </source>
</evidence>
<feature type="compositionally biased region" description="Polar residues" evidence="1">
    <location>
        <begin position="271"/>
        <end position="285"/>
    </location>
</feature>
<evidence type="ECO:0008006" key="4">
    <source>
        <dbReference type="Google" id="ProtNLM"/>
    </source>
</evidence>
<feature type="region of interest" description="Disordered" evidence="1">
    <location>
        <begin position="259"/>
        <end position="285"/>
    </location>
</feature>
<sequence length="327" mass="35192">EPSCGPIEEGQSTALTCNVNTAGCLRPIVPIWQAAETGDTVLVRCAPTGCDGIYSSDFPTTINSTRSTLTIPSVSRVTPFNMETKWTCSPCSGGYRTVCDKLQAYAKPENPSCALSESTRNGTITSVTVTCSTSKVYPEAKCSFYRTKNGGPSVKVNNDPVCSHTAIPATATTPVYYSSQCSVIVPVEELGEGTHSFLGYIYPDVIGGEYMVYGSTTDKTVTLNSVQIASSSREVNLCDNNNQVQVTCEISRDHVSPAPTFSFSVDGPRSQGPQPGTNSNDDNYYQSQFSLSPDVVGQYQVTCRVTNSVNTTWQDKSTQIKFISELI</sequence>
<dbReference type="EMBL" id="BMAT01002762">
    <property type="protein sequence ID" value="GFS13286.1"/>
    <property type="molecule type" value="Genomic_DNA"/>
</dbReference>
<gene>
    <name evidence="2" type="ORF">ElyMa_001393000</name>
</gene>
<organism evidence="2 3">
    <name type="scientific">Elysia marginata</name>
    <dbReference type="NCBI Taxonomy" id="1093978"/>
    <lineage>
        <taxon>Eukaryota</taxon>
        <taxon>Metazoa</taxon>
        <taxon>Spiralia</taxon>
        <taxon>Lophotrochozoa</taxon>
        <taxon>Mollusca</taxon>
        <taxon>Gastropoda</taxon>
        <taxon>Heterobranchia</taxon>
        <taxon>Euthyneura</taxon>
        <taxon>Panpulmonata</taxon>
        <taxon>Sacoglossa</taxon>
        <taxon>Placobranchoidea</taxon>
        <taxon>Plakobranchidae</taxon>
        <taxon>Elysia</taxon>
    </lineage>
</organism>
<proteinExistence type="predicted"/>